<proteinExistence type="predicted"/>
<accession>A0A151PAX3</accession>
<sequence>MTQLLVTMLYGFVPLSQQPSIPHGATHHNLCLPSILDYFNETEEDKATQDAMDTRVFWHRCQTIMCQATQVFINHKGYLPIILQGIINYQICFIYIFTG</sequence>
<name>A0A151PAX3_ALLMI</name>
<gene>
    <name evidence="1" type="ORF">Y1Q_0021791</name>
</gene>
<reference evidence="1 2" key="1">
    <citation type="journal article" date="2012" name="Genome Biol.">
        <title>Sequencing three crocodilian genomes to illuminate the evolution of archosaurs and amniotes.</title>
        <authorList>
            <person name="St John J.A."/>
            <person name="Braun E.L."/>
            <person name="Isberg S.R."/>
            <person name="Miles L.G."/>
            <person name="Chong A.Y."/>
            <person name="Gongora J."/>
            <person name="Dalzell P."/>
            <person name="Moran C."/>
            <person name="Bed'hom B."/>
            <person name="Abzhanov A."/>
            <person name="Burgess S.C."/>
            <person name="Cooksey A.M."/>
            <person name="Castoe T.A."/>
            <person name="Crawford N.G."/>
            <person name="Densmore L.D."/>
            <person name="Drew J.C."/>
            <person name="Edwards S.V."/>
            <person name="Faircloth B.C."/>
            <person name="Fujita M.K."/>
            <person name="Greenwold M.J."/>
            <person name="Hoffmann F.G."/>
            <person name="Howard J.M."/>
            <person name="Iguchi T."/>
            <person name="Janes D.E."/>
            <person name="Khan S.Y."/>
            <person name="Kohno S."/>
            <person name="de Koning A.J."/>
            <person name="Lance S.L."/>
            <person name="McCarthy F.M."/>
            <person name="McCormack J.E."/>
            <person name="Merchant M.E."/>
            <person name="Peterson D.G."/>
            <person name="Pollock D.D."/>
            <person name="Pourmand N."/>
            <person name="Raney B.J."/>
            <person name="Roessler K.A."/>
            <person name="Sanford J.R."/>
            <person name="Sawyer R.H."/>
            <person name="Schmidt C.J."/>
            <person name="Triplett E.W."/>
            <person name="Tuberville T.D."/>
            <person name="Venegas-Anaya M."/>
            <person name="Howard J.T."/>
            <person name="Jarvis E.D."/>
            <person name="Guillette L.J.Jr."/>
            <person name="Glenn T.C."/>
            <person name="Green R.E."/>
            <person name="Ray D.A."/>
        </authorList>
    </citation>
    <scope>NUCLEOTIDE SEQUENCE [LARGE SCALE GENOMIC DNA]</scope>
    <source>
        <strain evidence="1">KSC_2009_1</strain>
    </source>
</reference>
<comment type="caution">
    <text evidence="1">The sequence shown here is derived from an EMBL/GenBank/DDBJ whole genome shotgun (WGS) entry which is preliminary data.</text>
</comment>
<dbReference type="Proteomes" id="UP000050525">
    <property type="component" value="Unassembled WGS sequence"/>
</dbReference>
<dbReference type="EMBL" id="AKHW03000533">
    <property type="protein sequence ID" value="KYO46257.1"/>
    <property type="molecule type" value="Genomic_DNA"/>
</dbReference>
<keyword evidence="2" id="KW-1185">Reference proteome</keyword>
<organism evidence="1 2">
    <name type="scientific">Alligator mississippiensis</name>
    <name type="common">American alligator</name>
    <dbReference type="NCBI Taxonomy" id="8496"/>
    <lineage>
        <taxon>Eukaryota</taxon>
        <taxon>Metazoa</taxon>
        <taxon>Chordata</taxon>
        <taxon>Craniata</taxon>
        <taxon>Vertebrata</taxon>
        <taxon>Euteleostomi</taxon>
        <taxon>Archelosauria</taxon>
        <taxon>Archosauria</taxon>
        <taxon>Crocodylia</taxon>
        <taxon>Alligatoridae</taxon>
        <taxon>Alligatorinae</taxon>
        <taxon>Alligator</taxon>
    </lineage>
</organism>
<dbReference type="AlphaFoldDB" id="A0A151PAX3"/>
<evidence type="ECO:0000313" key="2">
    <source>
        <dbReference type="Proteomes" id="UP000050525"/>
    </source>
</evidence>
<evidence type="ECO:0000313" key="1">
    <source>
        <dbReference type="EMBL" id="KYO46257.1"/>
    </source>
</evidence>
<protein>
    <submittedName>
        <fullName evidence="1">Uncharacterized protein</fullName>
    </submittedName>
</protein>